<evidence type="ECO:0000313" key="3">
    <source>
        <dbReference type="Proteomes" id="UP000196587"/>
    </source>
</evidence>
<dbReference type="InterPro" id="IPR041657">
    <property type="entry name" value="HTH_17"/>
</dbReference>
<sequence>MATSNFRIKKICEWCGKEFEAQKVSTRFCSHRCANFAYKRAIRKKRVQTTESQTQVQKTERIIEDIKEKEYLSFSETGRLLGLSRQAIYTMVKAGHLKASKISSRLSFIRRTDIDAMLQNKPYQYRMPKDTIPITDFYTTNEIKEKFGVKDSWIFHIAKEHNIPRTFNRGKTYWSKKHFDDYFAKKAPDPEIKEWYSTQDMQEKFGMTLTAIYSFVSKNAIPKKKVGIMVYYSKKHVDIAKGLIAPEEPKYYTIAEAMERFNLTRDQLYHYVKYHNIPRIKVGKYTKILRAELDKFFEPPKIE</sequence>
<dbReference type="Proteomes" id="UP000196587">
    <property type="component" value="Unassembled WGS sequence"/>
</dbReference>
<name>A0A1Y4JR84_9BACE</name>
<feature type="domain" description="Helix-turn-helix" evidence="1">
    <location>
        <begin position="71"/>
        <end position="121"/>
    </location>
</feature>
<protein>
    <submittedName>
        <fullName evidence="2">MerR family transcriptional regulator</fullName>
    </submittedName>
</protein>
<dbReference type="AlphaFoldDB" id="A0A1Y4JR84"/>
<dbReference type="RefSeq" id="WP_005650989.1">
    <property type="nucleotide sequence ID" value="NZ_NFKE01000004.1"/>
</dbReference>
<reference evidence="3" key="1">
    <citation type="submission" date="2017-04" db="EMBL/GenBank/DDBJ databases">
        <title>Function of individual gut microbiota members based on whole genome sequencing of pure cultures obtained from chicken caecum.</title>
        <authorList>
            <person name="Medvecky M."/>
            <person name="Cejkova D."/>
            <person name="Polansky O."/>
            <person name="Karasova D."/>
            <person name="Kubasova T."/>
            <person name="Cizek A."/>
            <person name="Rychlik I."/>
        </authorList>
    </citation>
    <scope>NUCLEOTIDE SEQUENCE [LARGE SCALE GENOMIC DNA]</scope>
    <source>
        <strain evidence="3">An189</strain>
    </source>
</reference>
<feature type="domain" description="Helix-turn-helix" evidence="1">
    <location>
        <begin position="251"/>
        <end position="298"/>
    </location>
</feature>
<accession>A0A1Y4JR84</accession>
<evidence type="ECO:0000259" key="1">
    <source>
        <dbReference type="Pfam" id="PF12728"/>
    </source>
</evidence>
<evidence type="ECO:0000313" key="2">
    <source>
        <dbReference type="EMBL" id="OUP34997.1"/>
    </source>
</evidence>
<comment type="caution">
    <text evidence="2">The sequence shown here is derived from an EMBL/GenBank/DDBJ whole genome shotgun (WGS) entry which is preliminary data.</text>
</comment>
<gene>
    <name evidence="2" type="ORF">B5F24_07510</name>
</gene>
<dbReference type="Pfam" id="PF12728">
    <property type="entry name" value="HTH_17"/>
    <property type="match status" value="2"/>
</dbReference>
<proteinExistence type="predicted"/>
<dbReference type="InterPro" id="IPR009061">
    <property type="entry name" value="DNA-bd_dom_put_sf"/>
</dbReference>
<dbReference type="EMBL" id="NFKE01000004">
    <property type="protein sequence ID" value="OUP34997.1"/>
    <property type="molecule type" value="Genomic_DNA"/>
</dbReference>
<organism evidence="2 3">
    <name type="scientific">Bacteroides clarus</name>
    <dbReference type="NCBI Taxonomy" id="626929"/>
    <lineage>
        <taxon>Bacteria</taxon>
        <taxon>Pseudomonadati</taxon>
        <taxon>Bacteroidota</taxon>
        <taxon>Bacteroidia</taxon>
        <taxon>Bacteroidales</taxon>
        <taxon>Bacteroidaceae</taxon>
        <taxon>Bacteroides</taxon>
    </lineage>
</organism>
<dbReference type="SUPFAM" id="SSF46955">
    <property type="entry name" value="Putative DNA-binding domain"/>
    <property type="match status" value="1"/>
</dbReference>